<dbReference type="EMBL" id="AQRA01000006">
    <property type="protein sequence ID" value="EZH73363.1"/>
    <property type="molecule type" value="Genomic_DNA"/>
</dbReference>
<protein>
    <recommendedName>
        <fullName evidence="3">TetR family transcriptional regulator</fullName>
    </recommendedName>
</protein>
<name>A0A023BU70_9FLAO</name>
<dbReference type="STRING" id="1317122.ATO12_20395"/>
<sequence>MIALELKISSGNLNYHFKKREDILEALYFEMVEAFDARVKQLGDKQITLETVKEDILLSLNRMVEYRFFWTDLYNLLRLNKKIKSHFQNVYHNRLKGYEYLFDVLIEKNLMRDFEFSKESQFLIERMISYSNTWLYNSFIYNKSINEDYIELQSTNLLVMLYPYLTNRGKHQYQKLLPNYFE</sequence>
<comment type="caution">
    <text evidence="1">The sequence shown here is derived from an EMBL/GenBank/DDBJ whole genome shotgun (WGS) entry which is preliminary data.</text>
</comment>
<evidence type="ECO:0008006" key="3">
    <source>
        <dbReference type="Google" id="ProtNLM"/>
    </source>
</evidence>
<dbReference type="InterPro" id="IPR025722">
    <property type="entry name" value="TetR"/>
</dbReference>
<gene>
    <name evidence="1" type="ORF">ATO12_20395</name>
</gene>
<keyword evidence="2" id="KW-1185">Reference proteome</keyword>
<evidence type="ECO:0000313" key="2">
    <source>
        <dbReference type="Proteomes" id="UP000023541"/>
    </source>
</evidence>
<dbReference type="AlphaFoldDB" id="A0A023BU70"/>
<dbReference type="Gene3D" id="1.10.357.10">
    <property type="entry name" value="Tetracycline Repressor, domain 2"/>
    <property type="match status" value="1"/>
</dbReference>
<dbReference type="eggNOG" id="COG1309">
    <property type="taxonomic scope" value="Bacteria"/>
</dbReference>
<dbReference type="Pfam" id="PF13972">
    <property type="entry name" value="TetR"/>
    <property type="match status" value="1"/>
</dbReference>
<evidence type="ECO:0000313" key="1">
    <source>
        <dbReference type="EMBL" id="EZH73363.1"/>
    </source>
</evidence>
<proteinExistence type="predicted"/>
<accession>A0A023BU70</accession>
<reference evidence="1 2" key="1">
    <citation type="submission" date="2014-04" db="EMBL/GenBank/DDBJ databases">
        <title>Aquimarina sp. 22II-S11-z7 Genome Sequencing.</title>
        <authorList>
            <person name="Lai Q."/>
        </authorList>
    </citation>
    <scope>NUCLEOTIDE SEQUENCE [LARGE SCALE GENOMIC DNA]</scope>
    <source>
        <strain evidence="1 2">22II-S11-z7</strain>
    </source>
</reference>
<dbReference type="Proteomes" id="UP000023541">
    <property type="component" value="Unassembled WGS sequence"/>
</dbReference>
<organism evidence="1 2">
    <name type="scientific">Aquimarina atlantica</name>
    <dbReference type="NCBI Taxonomy" id="1317122"/>
    <lineage>
        <taxon>Bacteria</taxon>
        <taxon>Pseudomonadati</taxon>
        <taxon>Bacteroidota</taxon>
        <taxon>Flavobacteriia</taxon>
        <taxon>Flavobacteriales</taxon>
        <taxon>Flavobacteriaceae</taxon>
        <taxon>Aquimarina</taxon>
    </lineage>
</organism>